<evidence type="ECO:0008006" key="5">
    <source>
        <dbReference type="Google" id="ProtNLM"/>
    </source>
</evidence>
<evidence type="ECO:0000259" key="2">
    <source>
        <dbReference type="Pfam" id="PF14028"/>
    </source>
</evidence>
<accession>A0A1T3NLN3</accession>
<evidence type="ECO:0000259" key="1">
    <source>
        <dbReference type="Pfam" id="PF04738"/>
    </source>
</evidence>
<dbReference type="Pfam" id="PF04738">
    <property type="entry name" value="Lant_dehydr_N"/>
    <property type="match status" value="1"/>
</dbReference>
<name>A0A1T3NLN3_9ACTN</name>
<dbReference type="InterPro" id="IPR006827">
    <property type="entry name" value="Lant_deHydtase_N"/>
</dbReference>
<comment type="caution">
    <text evidence="3">The sequence shown here is derived from an EMBL/GenBank/DDBJ whole genome shotgun (WGS) entry which is preliminary data.</text>
</comment>
<proteinExistence type="predicted"/>
<dbReference type="OrthoDB" id="1273722at2"/>
<protein>
    <recommendedName>
        <fullName evidence="5">Lantibiotic dehydratase</fullName>
    </recommendedName>
</protein>
<feature type="domain" description="Thiopeptide-type bacteriocin biosynthesis" evidence="2">
    <location>
        <begin position="736"/>
        <end position="984"/>
    </location>
</feature>
<evidence type="ECO:0000313" key="4">
    <source>
        <dbReference type="Proteomes" id="UP000190037"/>
    </source>
</evidence>
<keyword evidence="4" id="KW-1185">Reference proteome</keyword>
<dbReference type="InterPro" id="IPR023809">
    <property type="entry name" value="Thiopep_bacteriocin_synth_dom"/>
</dbReference>
<dbReference type="Pfam" id="PF14028">
    <property type="entry name" value="Lant_dehydr_C"/>
    <property type="match status" value="1"/>
</dbReference>
<reference evidence="3 4" key="1">
    <citation type="submission" date="2017-03" db="EMBL/GenBank/DDBJ databases">
        <title>Draft genome sequence of Streptomyces scabrisporus NF3, endophyte isolated from Amphipterygium adstringens.</title>
        <authorList>
            <person name="Vazquez M."/>
            <person name="Ceapa C.D."/>
            <person name="Rodriguez Luna D."/>
            <person name="Sanchez Esquivel S."/>
        </authorList>
    </citation>
    <scope>NUCLEOTIDE SEQUENCE [LARGE SCALE GENOMIC DNA]</scope>
    <source>
        <strain evidence="3 4">NF3</strain>
    </source>
</reference>
<evidence type="ECO:0000313" key="3">
    <source>
        <dbReference type="EMBL" id="OPC77652.1"/>
    </source>
</evidence>
<feature type="domain" description="Lantibiotic dehydratase N-terminal" evidence="1">
    <location>
        <begin position="25"/>
        <end position="667"/>
    </location>
</feature>
<dbReference type="STRING" id="159449.B4N89_43540"/>
<organism evidence="3 4">
    <name type="scientific">Embleya scabrispora</name>
    <dbReference type="NCBI Taxonomy" id="159449"/>
    <lineage>
        <taxon>Bacteria</taxon>
        <taxon>Bacillati</taxon>
        <taxon>Actinomycetota</taxon>
        <taxon>Actinomycetes</taxon>
        <taxon>Kitasatosporales</taxon>
        <taxon>Streptomycetaceae</taxon>
        <taxon>Embleya</taxon>
    </lineage>
</organism>
<dbReference type="NCBIfam" id="TIGR03891">
    <property type="entry name" value="thiopep_ocin"/>
    <property type="match status" value="1"/>
</dbReference>
<dbReference type="AlphaFoldDB" id="A0A1T3NLN3"/>
<sequence>MPTRWPDFDDASDCVAWLRRTWSRPGLVAGVTAAGPTLARRVEALIAGTDDGDPKRVRRATAAVVRYVLRSAGRPTPFGLFAGVAPLTVGAHARVDWGSRHRPVARVDTEWLADVVDRLEACPELLARVDVVFGRPVTERGDRLELANGPFRVSVRRTRAVLAAREAAASPVRFGTLVDAVAEAFPRVDRVRVEALSTDLLRRGFLISALRAPMTVTDPLARLVDELRRVHADGVPAVAPLVAGLRLVAEGVHRHNEASLADRAALRAELGARMRTLSDAGRTALGVDTRLDCRVAVPHAVAWEMERAASALLRTTRRPGGEPAWRAYHAAFVDRYGVGTPVPLTDVVDPDTGLGYPAGYPTAAEAAPVETATPRDDLLLAMAWQAMADGVGVGEVGLTDADVRTLADGTGFDERRIPPHLELSARVHARGVRALDRGEFTLVVAPAGAAGTITSRFTPTATGSGLEEVYRTLPPATEGALRVQLATPPVYAHAQNVGRVPGYLPHVLSLGEHRGPDDPHIAVDVRDFAVLATSTGLHLVDRSRQLVVEPQVFHALALHRQVSPLARFVARLPRALGAQWYEFDWGPRAQLLPWLPRVRYGRSVLSPARWRPTGDDLPAASADQNSWRYALEAWRTRWKCPDVVELRDGADRTLRLSLDEPAHAELLRVHMAKRGHAIVHEAASAAEFGWIDGHVHEIALPLVARRPPAPSPLIGLPGLTADPVCGAAPGSASEEWVFAKVHTHHERFDEIIAHRLPELAAALDRDRARWFVRSRGICERDHLRLYIHTPDPHDRAAVMAAAERWIRELRAGRAASHLVLDTYRPEVGRYGAGAAMAAAERVFAADSRAVTAWLAHAPTIDLAPLAWAALSMVGIACAFHGGPGEGMRRLAVRPIGAAPPVERAIADTVPTRITADGVDLAGLPEELTAAWAARADALAAYRESLPAETDTDAVLDALLRLHHNRALGIDPTGERTCRRLARQAALAFRARPVGP</sequence>
<gene>
    <name evidence="3" type="ORF">B4N89_43540</name>
</gene>
<dbReference type="EMBL" id="MWQN01000004">
    <property type="protein sequence ID" value="OPC77652.1"/>
    <property type="molecule type" value="Genomic_DNA"/>
</dbReference>
<dbReference type="Proteomes" id="UP000190037">
    <property type="component" value="Unassembled WGS sequence"/>
</dbReference>